<dbReference type="AlphaFoldDB" id="A0AAE0FCP6"/>
<dbReference type="Proteomes" id="UP001190700">
    <property type="component" value="Unassembled WGS sequence"/>
</dbReference>
<reference evidence="2 3" key="1">
    <citation type="journal article" date="2015" name="Genome Biol. Evol.">
        <title>Comparative Genomics of a Bacterivorous Green Alga Reveals Evolutionary Causalities and Consequences of Phago-Mixotrophic Mode of Nutrition.</title>
        <authorList>
            <person name="Burns J.A."/>
            <person name="Paasch A."/>
            <person name="Narechania A."/>
            <person name="Kim E."/>
        </authorList>
    </citation>
    <scope>NUCLEOTIDE SEQUENCE [LARGE SCALE GENOMIC DNA]</scope>
    <source>
        <strain evidence="2 3">PLY_AMNH</strain>
    </source>
</reference>
<evidence type="ECO:0000313" key="2">
    <source>
        <dbReference type="EMBL" id="KAK3257008.1"/>
    </source>
</evidence>
<dbReference type="InterPro" id="IPR036457">
    <property type="entry name" value="PPM-type-like_dom_sf"/>
</dbReference>
<dbReference type="Gene3D" id="3.60.40.10">
    <property type="entry name" value="PPM-type phosphatase domain"/>
    <property type="match status" value="1"/>
</dbReference>
<organism evidence="2 3">
    <name type="scientific">Cymbomonas tetramitiformis</name>
    <dbReference type="NCBI Taxonomy" id="36881"/>
    <lineage>
        <taxon>Eukaryota</taxon>
        <taxon>Viridiplantae</taxon>
        <taxon>Chlorophyta</taxon>
        <taxon>Pyramimonadophyceae</taxon>
        <taxon>Pyramimonadales</taxon>
        <taxon>Pyramimonadaceae</taxon>
        <taxon>Cymbomonas</taxon>
    </lineage>
</organism>
<evidence type="ECO:0000313" key="3">
    <source>
        <dbReference type="Proteomes" id="UP001190700"/>
    </source>
</evidence>
<dbReference type="PROSITE" id="PS51746">
    <property type="entry name" value="PPM_2"/>
    <property type="match status" value="1"/>
</dbReference>
<gene>
    <name evidence="2" type="ORF">CYMTET_33889</name>
</gene>
<sequence length="211" mass="23122">MIKFGNFTANGSRYGDLNQDWIYTSVISDTWVGLVLDGHGLMGERAARVAGLEMVSFLTNNLGACTSTAEMRRLLSDAFAAGHTACLKIYDTLQPRGGTYKYPGEGSPHVDEYQICKQRGQFVAKDAEGDPQPLEFGATATIALLRGDDLFVAWAGDSSAVLLFEPDDSSTGKHHTAQLLTVPHNGNNPLERERILRHYTPHTEVMEDGYI</sequence>
<feature type="domain" description="PPM-type phosphatase" evidence="1">
    <location>
        <begin position="3"/>
        <end position="211"/>
    </location>
</feature>
<name>A0AAE0FCP6_9CHLO</name>
<dbReference type="SUPFAM" id="SSF81606">
    <property type="entry name" value="PP2C-like"/>
    <property type="match status" value="1"/>
</dbReference>
<keyword evidence="3" id="KW-1185">Reference proteome</keyword>
<accession>A0AAE0FCP6</accession>
<protein>
    <recommendedName>
        <fullName evidence="1">PPM-type phosphatase domain-containing protein</fullName>
    </recommendedName>
</protein>
<dbReference type="EMBL" id="LGRX02021145">
    <property type="protein sequence ID" value="KAK3257008.1"/>
    <property type="molecule type" value="Genomic_DNA"/>
</dbReference>
<evidence type="ECO:0000259" key="1">
    <source>
        <dbReference type="PROSITE" id="PS51746"/>
    </source>
</evidence>
<feature type="non-terminal residue" evidence="2">
    <location>
        <position position="211"/>
    </location>
</feature>
<dbReference type="InterPro" id="IPR001932">
    <property type="entry name" value="PPM-type_phosphatase-like_dom"/>
</dbReference>
<comment type="caution">
    <text evidence="2">The sequence shown here is derived from an EMBL/GenBank/DDBJ whole genome shotgun (WGS) entry which is preliminary data.</text>
</comment>
<dbReference type="Pfam" id="PF00481">
    <property type="entry name" value="PP2C"/>
    <property type="match status" value="1"/>
</dbReference>
<proteinExistence type="predicted"/>